<feature type="domain" description="NAD-dependent epimerase/dehydratase" evidence="3">
    <location>
        <begin position="11"/>
        <end position="251"/>
    </location>
</feature>
<gene>
    <name evidence="4" type="ORF">K2173_027804</name>
</gene>
<dbReference type="InterPro" id="IPR050425">
    <property type="entry name" value="NAD(P)_dehydrat-like"/>
</dbReference>
<dbReference type="PANTHER" id="PTHR10366">
    <property type="entry name" value="NAD DEPENDENT EPIMERASE/DEHYDRATASE"/>
    <property type="match status" value="1"/>
</dbReference>
<name>A0AAV8U003_9ROSI</name>
<evidence type="ECO:0000313" key="4">
    <source>
        <dbReference type="EMBL" id="KAJ8772627.1"/>
    </source>
</evidence>
<dbReference type="PANTHER" id="PTHR10366:SF831">
    <property type="entry name" value="NAD-DEPENDENT EPIMERASE_DEHYDRATASE DOMAIN-CONTAINING PROTEIN"/>
    <property type="match status" value="1"/>
</dbReference>
<dbReference type="CDD" id="cd08958">
    <property type="entry name" value="FR_SDR_e"/>
    <property type="match status" value="1"/>
</dbReference>
<dbReference type="Pfam" id="PF01370">
    <property type="entry name" value="Epimerase"/>
    <property type="match status" value="1"/>
</dbReference>
<dbReference type="GO" id="GO:0016616">
    <property type="term" value="F:oxidoreductase activity, acting on the CH-OH group of donors, NAD or NADP as acceptor"/>
    <property type="evidence" value="ECO:0007669"/>
    <property type="project" value="TreeGrafter"/>
</dbReference>
<organism evidence="4 5">
    <name type="scientific">Erythroxylum novogranatense</name>
    <dbReference type="NCBI Taxonomy" id="1862640"/>
    <lineage>
        <taxon>Eukaryota</taxon>
        <taxon>Viridiplantae</taxon>
        <taxon>Streptophyta</taxon>
        <taxon>Embryophyta</taxon>
        <taxon>Tracheophyta</taxon>
        <taxon>Spermatophyta</taxon>
        <taxon>Magnoliopsida</taxon>
        <taxon>eudicotyledons</taxon>
        <taxon>Gunneridae</taxon>
        <taxon>Pentapetalae</taxon>
        <taxon>rosids</taxon>
        <taxon>fabids</taxon>
        <taxon>Malpighiales</taxon>
        <taxon>Erythroxylaceae</taxon>
        <taxon>Erythroxylum</taxon>
    </lineage>
</organism>
<evidence type="ECO:0000256" key="2">
    <source>
        <dbReference type="ARBA" id="ARBA00023002"/>
    </source>
</evidence>
<dbReference type="EMBL" id="JAIWQS010000002">
    <property type="protein sequence ID" value="KAJ8772627.1"/>
    <property type="molecule type" value="Genomic_DNA"/>
</dbReference>
<evidence type="ECO:0000259" key="3">
    <source>
        <dbReference type="Pfam" id="PF01370"/>
    </source>
</evidence>
<keyword evidence="5" id="KW-1185">Reference proteome</keyword>
<accession>A0AAV8U003</accession>
<comment type="caution">
    <text evidence="4">The sequence shown here is derived from an EMBL/GenBank/DDBJ whole genome shotgun (WGS) entry which is preliminary data.</text>
</comment>
<proteinExistence type="predicted"/>
<dbReference type="SUPFAM" id="SSF51735">
    <property type="entry name" value="NAD(P)-binding Rossmann-fold domains"/>
    <property type="match status" value="1"/>
</dbReference>
<keyword evidence="2" id="KW-0560">Oxidoreductase</keyword>
<evidence type="ECO:0000313" key="5">
    <source>
        <dbReference type="Proteomes" id="UP001159364"/>
    </source>
</evidence>
<sequence>MIGEVEKKERVCVTGAGGYTASWLVKFLLAKGYVVHGTARDPCDEKNRHLKRLENASENLKLFKADLFDYEGLCSAVSCCSGVFHVACPVPFPGTVTDPQKELIEPSVTGTKNVLNACLKAKVKRVVVVSSVGAVMQNPNWPKDEAMDENCWSDKDFCRSTENYYFLGKTMAEIEALEFAKRYEQDLQVITVCPALIIGPMLQSPLNSTSLFLLTLLKDGHQSVADKNRPVVDVRDVAEALMLVYEKPEAKGRYICSSYSYTTHAFVDTLKTLYPNYSYPKSFTDPEEEIKVSSMKLQKLGWKFRPLDKTLADMVRNYEERGLLSNVKPCGCSEKSD</sequence>
<evidence type="ECO:0000256" key="1">
    <source>
        <dbReference type="ARBA" id="ARBA00022857"/>
    </source>
</evidence>
<dbReference type="AlphaFoldDB" id="A0AAV8U003"/>
<dbReference type="InterPro" id="IPR001509">
    <property type="entry name" value="Epimerase_deHydtase"/>
</dbReference>
<keyword evidence="1" id="KW-0521">NADP</keyword>
<dbReference type="Proteomes" id="UP001159364">
    <property type="component" value="Linkage Group LG02"/>
</dbReference>
<dbReference type="Gene3D" id="3.40.50.720">
    <property type="entry name" value="NAD(P)-binding Rossmann-like Domain"/>
    <property type="match status" value="1"/>
</dbReference>
<protein>
    <recommendedName>
        <fullName evidence="3">NAD-dependent epimerase/dehydratase domain-containing protein</fullName>
    </recommendedName>
</protein>
<dbReference type="FunFam" id="3.40.50.720:FF:000219">
    <property type="entry name" value="Cinnamoyl-CoA reductase 1"/>
    <property type="match status" value="1"/>
</dbReference>
<dbReference type="InterPro" id="IPR036291">
    <property type="entry name" value="NAD(P)-bd_dom_sf"/>
</dbReference>
<reference evidence="4 5" key="1">
    <citation type="submission" date="2021-09" db="EMBL/GenBank/DDBJ databases">
        <title>Genomic insights and catalytic innovation underlie evolution of tropane alkaloids biosynthesis.</title>
        <authorList>
            <person name="Wang Y.-J."/>
            <person name="Tian T."/>
            <person name="Huang J.-P."/>
            <person name="Huang S.-X."/>
        </authorList>
    </citation>
    <scope>NUCLEOTIDE SEQUENCE [LARGE SCALE GENOMIC DNA]</scope>
    <source>
        <strain evidence="4">KIB-2018</strain>
        <tissue evidence="4">Leaf</tissue>
    </source>
</reference>